<dbReference type="GO" id="GO:0071973">
    <property type="term" value="P:bacterial-type flagellum-dependent cell motility"/>
    <property type="evidence" value="ECO:0007669"/>
    <property type="project" value="TreeGrafter"/>
</dbReference>
<proteinExistence type="inferred from homology"/>
<feature type="domain" description="Flagellar hook-associated protein 2 C-terminal" evidence="7">
    <location>
        <begin position="231"/>
        <end position="456"/>
    </location>
</feature>
<keyword evidence="8" id="KW-0966">Cell projection</keyword>
<feature type="domain" description="Flagellar hook-associated protein 2 N-terminal" evidence="6">
    <location>
        <begin position="16"/>
        <end position="112"/>
    </location>
</feature>
<organism evidence="8">
    <name type="scientific">Telmatobacter sp. DSM 110680</name>
    <dbReference type="NCBI Taxonomy" id="3036704"/>
    <lineage>
        <taxon>Bacteria</taxon>
        <taxon>Pseudomonadati</taxon>
        <taxon>Acidobacteriota</taxon>
        <taxon>Terriglobia</taxon>
        <taxon>Terriglobales</taxon>
        <taxon>Acidobacteriaceae</taxon>
        <taxon>Telmatobacter</taxon>
    </lineage>
</organism>
<dbReference type="RefSeq" id="WP_348261706.1">
    <property type="nucleotide sequence ID" value="NZ_CP121196.1"/>
</dbReference>
<comment type="subunit">
    <text evidence="2 5">Homopentamer.</text>
</comment>
<accession>A0AAU7DEL6</accession>
<keyword evidence="3" id="KW-0175">Coiled coil</keyword>
<evidence type="ECO:0000256" key="5">
    <source>
        <dbReference type="RuleBase" id="RU362066"/>
    </source>
</evidence>
<dbReference type="EMBL" id="CP121196">
    <property type="protein sequence ID" value="XBH16477.1"/>
    <property type="molecule type" value="Genomic_DNA"/>
</dbReference>
<evidence type="ECO:0000256" key="2">
    <source>
        <dbReference type="ARBA" id="ARBA00011255"/>
    </source>
</evidence>
<evidence type="ECO:0000259" key="6">
    <source>
        <dbReference type="Pfam" id="PF02465"/>
    </source>
</evidence>
<gene>
    <name evidence="8" type="primary">fliD</name>
    <name evidence="8" type="ORF">P8935_18120</name>
</gene>
<dbReference type="GO" id="GO:0007155">
    <property type="term" value="P:cell adhesion"/>
    <property type="evidence" value="ECO:0007669"/>
    <property type="project" value="InterPro"/>
</dbReference>
<reference evidence="8" key="1">
    <citation type="submission" date="2023-03" db="EMBL/GenBank/DDBJ databases">
        <title>Edaphobacter sp.</title>
        <authorList>
            <person name="Huber K.J."/>
            <person name="Papendorf J."/>
            <person name="Pilke C."/>
            <person name="Bunk B."/>
            <person name="Sproeer C."/>
            <person name="Pester M."/>
        </authorList>
    </citation>
    <scope>NUCLEOTIDE SEQUENCE</scope>
    <source>
        <strain evidence="8">DSM 110680</strain>
    </source>
</reference>
<dbReference type="Pfam" id="PF07195">
    <property type="entry name" value="FliD_C"/>
    <property type="match status" value="1"/>
</dbReference>
<comment type="function">
    <text evidence="5">Required for morphogenesis and for the elongation of the flagellar filament by facilitating polymerization of the flagellin monomers at the tip of growing filament. Forms a capping structure, which prevents flagellin subunits (transported through the central channel of the flagellum) from leaking out without polymerization at the distal end.</text>
</comment>
<dbReference type="GO" id="GO:0009421">
    <property type="term" value="C:bacterial-type flagellum filament cap"/>
    <property type="evidence" value="ECO:0007669"/>
    <property type="project" value="InterPro"/>
</dbReference>
<comment type="similarity">
    <text evidence="1 5">Belongs to the FliD family.</text>
</comment>
<dbReference type="InterPro" id="IPR040026">
    <property type="entry name" value="FliD"/>
</dbReference>
<dbReference type="InterPro" id="IPR010809">
    <property type="entry name" value="FliD_C"/>
</dbReference>
<evidence type="ECO:0000256" key="1">
    <source>
        <dbReference type="ARBA" id="ARBA00009764"/>
    </source>
</evidence>
<dbReference type="GO" id="GO:0005576">
    <property type="term" value="C:extracellular region"/>
    <property type="evidence" value="ECO:0007669"/>
    <property type="project" value="UniProtKB-SubCell"/>
</dbReference>
<dbReference type="PANTHER" id="PTHR30288:SF0">
    <property type="entry name" value="FLAGELLAR HOOK-ASSOCIATED PROTEIN 2"/>
    <property type="match status" value="1"/>
</dbReference>
<name>A0AAU7DEL6_9BACT</name>
<keyword evidence="4 5" id="KW-0975">Bacterial flagellum</keyword>
<dbReference type="PANTHER" id="PTHR30288">
    <property type="entry name" value="FLAGELLAR CAP/ASSEMBLY PROTEIN FLID"/>
    <property type="match status" value="1"/>
</dbReference>
<comment type="subcellular location">
    <subcellularLocation>
        <location evidence="5">Secreted</location>
    </subcellularLocation>
    <subcellularLocation>
        <location evidence="5">Bacterial flagellum</location>
    </subcellularLocation>
</comment>
<sequence>MGAVGLSFGSATSGQGFDVTTTVNQIVTNLQAVETPWKTQLTALTSKDTTLTSLGTQLSTLSTDLQTLTDFSGTMAYKTGSSSDTNVLTLSSASATAVAGTHTISVQNLAQTSSAASDAVKASDTLTGGITFKVGSGNWQTVNVGDGSSAATLSGLSGAINNANLGVTASVLTNADGTERLSLVSQTSGSAGQITIADTMSDPASPTTLADSTVANTKTGLGLATIQNGLDATMTVDGVTGITSASNTVTAAIPGVTFQLLSTGTASSMGTSEAVQVVIDNDTTSIETAINTFVTDYNATMKAINAQEGKDSSGNPEPLYGTSVLAQLQEGLLSAVSSSFGSNSINSLISLGITANASADGTISLDADKLSSALNSNFNQVVSLFQDTGSFGASFTNTLNGLGNSSADGGAISLALSENSSQETTLNDNVSKQEALIATQKARLTTELNTANQILQSIPEMIQQVSEMYSAVTGYSRNQNG</sequence>
<dbReference type="GO" id="GO:0009424">
    <property type="term" value="C:bacterial-type flagellum hook"/>
    <property type="evidence" value="ECO:0007669"/>
    <property type="project" value="UniProtKB-UniRule"/>
</dbReference>
<evidence type="ECO:0000256" key="4">
    <source>
        <dbReference type="ARBA" id="ARBA00023143"/>
    </source>
</evidence>
<evidence type="ECO:0000313" key="8">
    <source>
        <dbReference type="EMBL" id="XBH16477.1"/>
    </source>
</evidence>
<keyword evidence="8" id="KW-0282">Flagellum</keyword>
<keyword evidence="8" id="KW-0969">Cilium</keyword>
<evidence type="ECO:0000259" key="7">
    <source>
        <dbReference type="Pfam" id="PF07195"/>
    </source>
</evidence>
<dbReference type="Pfam" id="PF02465">
    <property type="entry name" value="FliD_N"/>
    <property type="match status" value="1"/>
</dbReference>
<dbReference type="InterPro" id="IPR003481">
    <property type="entry name" value="FliD_N"/>
</dbReference>
<protein>
    <recommendedName>
        <fullName evidence="5">Flagellar hook-associated protein 2</fullName>
        <shortName evidence="5">HAP2</shortName>
    </recommendedName>
    <alternativeName>
        <fullName evidence="5">Flagellar cap protein</fullName>
    </alternativeName>
</protein>
<keyword evidence="5" id="KW-0964">Secreted</keyword>
<evidence type="ECO:0000256" key="3">
    <source>
        <dbReference type="ARBA" id="ARBA00023054"/>
    </source>
</evidence>
<dbReference type="AlphaFoldDB" id="A0AAU7DEL6"/>